<dbReference type="InterPro" id="IPR027268">
    <property type="entry name" value="Peptidase_M4/M1_CTD_sf"/>
</dbReference>
<keyword evidence="4" id="KW-1185">Reference proteome</keyword>
<evidence type="ECO:0000256" key="1">
    <source>
        <dbReference type="SAM" id="MobiDB-lite"/>
    </source>
</evidence>
<sequence>MKFRTILCFELAYQVRRPWPWLAFGILLAFNFLTTRDSALADALYEDFFVNSPFAIATTTVIGTLFWLVLAPVIAGEAGARDVATGMYPLTYTAPIRKADYLGGRFLAALLLNSLVLLAVPAGVLLAVYSPDMNAAAVAPFRPAAYLTAYAFIALPNAFVGTALQFALALRSGRPMAAYLGSLLLVFMGWFVSTFVRFVFLERLGMLLDPVGINFVVEDLAHLWTTTERKYRLLALEGNVLLNRLLWLGVGLITLALSYLRFGFAHRQERMWWWRPLRRRPAPAPAEVDSDVLRDEPIVIPLFARTFGLAFHARQALAIAGTSFRTMATSGAGLALLLVVPMLTVAIVVDQMEAMGTPLAPTTTRVLSELTAPLSAELSRWVIVPLLLIFFAGELIWRERDARLGELTDTLPGSDWAPLLGKFAGLGLMLVVFTALQMAAGMVAQLVLGYQDFEPGLYVKVLFGLQLPEYLLFALLALVVHVLVHQKYLGHLVTMLAYAFIAVLATMLDIEHHLLVYGAGPNWSYTPMQGFGASLGPWLWFKLYWTAWALLLAVGARLLWVRSREAGLVARMQMARRRLTHSTSWVAAAAVGLVLAIGGFIFYNTNVLNPYRSATETTARRAEYERRYRRYEHRPQPRLVATTLRVEIYPARLAVEVRGSYRLVNSSTYPIDSIHVATGTTGVDTRALRFDRQATLAVRDDAYGYRLYTLARPLPPGDTLQLDFEMRAAPQGFTNRGIISSVVANGSAFTSAAWFPMVGYQPSRELVGAADRRAYGLAPRPVVPSLDDPESGESAASGGGTAFEAVVGTDADQVAVAPGALRRTWTQGKRRYFHYVTSAPIGGEWAFFSAQYAVYKGQWHDVAIRIFHHPAHTAHLARTLRSVQASLDYNSRQFGAYPYRHLSIIEHPERPGSSLHAEAGMIWHGQGFPFWKPQDEERDLDQPYAVMAHEMGHQFQPCYAFAEGAPLLSESFAWYSALQVVRASRGTDQLRQLLAFMRQPYPFQPIRRGESLLQALDPYLAYRRGPFAFYALSEYIGTDRVNGALRRLIAQHNSAGAPPATTHDLYRELQAATPDSLQYLLHDLFEVNTYWNLKTERVVATPAGAGTWRVTLDVQARKRVYDHAGVETEVPTNDWVEVGVYAAAKEGHDRLSSPIYVRKHHLQSGPQRITVTVPRKPVLAGIDPRMLLIDLELGNNTVDVKP</sequence>
<protein>
    <recommendedName>
        <fullName evidence="5">ABC transporter permease</fullName>
    </recommendedName>
</protein>
<feature type="transmembrane region" description="Helical" evidence="2">
    <location>
        <begin position="378"/>
        <end position="397"/>
    </location>
</feature>
<name>A0ABS0L4F4_9BACT</name>
<feature type="transmembrane region" description="Helical" evidence="2">
    <location>
        <begin position="106"/>
        <end position="129"/>
    </location>
</feature>
<feature type="transmembrane region" description="Helical" evidence="2">
    <location>
        <begin position="582"/>
        <end position="603"/>
    </location>
</feature>
<dbReference type="Pfam" id="PF12730">
    <property type="entry name" value="ABC2_membrane_4"/>
    <property type="match status" value="1"/>
</dbReference>
<evidence type="ECO:0000313" key="3">
    <source>
        <dbReference type="EMBL" id="MBG8555025.1"/>
    </source>
</evidence>
<feature type="region of interest" description="Disordered" evidence="1">
    <location>
        <begin position="780"/>
        <end position="799"/>
    </location>
</feature>
<dbReference type="Proteomes" id="UP000601099">
    <property type="component" value="Unassembled WGS sequence"/>
</dbReference>
<feature type="transmembrane region" description="Helical" evidence="2">
    <location>
        <begin position="149"/>
        <end position="170"/>
    </location>
</feature>
<feature type="transmembrane region" description="Helical" evidence="2">
    <location>
        <begin position="331"/>
        <end position="349"/>
    </location>
</feature>
<evidence type="ECO:0000313" key="4">
    <source>
        <dbReference type="Proteomes" id="UP000601099"/>
    </source>
</evidence>
<accession>A0ABS0L4F4</accession>
<keyword evidence="2" id="KW-1133">Transmembrane helix</keyword>
<keyword evidence="2" id="KW-0812">Transmembrane</keyword>
<dbReference type="EMBL" id="JADWYK010000010">
    <property type="protein sequence ID" value="MBG8555025.1"/>
    <property type="molecule type" value="Genomic_DNA"/>
</dbReference>
<feature type="transmembrane region" description="Helical" evidence="2">
    <location>
        <begin position="539"/>
        <end position="561"/>
    </location>
</feature>
<feature type="transmembrane region" description="Helical" evidence="2">
    <location>
        <begin position="496"/>
        <end position="519"/>
    </location>
</feature>
<feature type="transmembrane region" description="Helical" evidence="2">
    <location>
        <begin position="177"/>
        <end position="200"/>
    </location>
</feature>
<evidence type="ECO:0008006" key="5">
    <source>
        <dbReference type="Google" id="ProtNLM"/>
    </source>
</evidence>
<comment type="caution">
    <text evidence="3">The sequence shown here is derived from an EMBL/GenBank/DDBJ whole genome shotgun (WGS) entry which is preliminary data.</text>
</comment>
<organism evidence="3 4">
    <name type="scientific">Hymenobacter guriensis</name>
    <dbReference type="NCBI Taxonomy" id="2793065"/>
    <lineage>
        <taxon>Bacteria</taxon>
        <taxon>Pseudomonadati</taxon>
        <taxon>Bacteroidota</taxon>
        <taxon>Cytophagia</taxon>
        <taxon>Cytophagales</taxon>
        <taxon>Hymenobacteraceae</taxon>
        <taxon>Hymenobacter</taxon>
    </lineage>
</organism>
<feature type="transmembrane region" description="Helical" evidence="2">
    <location>
        <begin position="423"/>
        <end position="447"/>
    </location>
</feature>
<reference evidence="3 4" key="1">
    <citation type="submission" date="2020-11" db="EMBL/GenBank/DDBJ databases">
        <title>Hymenobacter sp.</title>
        <authorList>
            <person name="Kim M.K."/>
        </authorList>
    </citation>
    <scope>NUCLEOTIDE SEQUENCE [LARGE SCALE GENOMIC DNA]</scope>
    <source>
        <strain evidence="3 4">BT594</strain>
    </source>
</reference>
<keyword evidence="2" id="KW-0472">Membrane</keyword>
<feature type="transmembrane region" description="Helical" evidence="2">
    <location>
        <begin position="467"/>
        <end position="484"/>
    </location>
</feature>
<proteinExistence type="predicted"/>
<dbReference type="SUPFAM" id="SSF55486">
    <property type="entry name" value="Metalloproteases ('zincins'), catalytic domain"/>
    <property type="match status" value="1"/>
</dbReference>
<gene>
    <name evidence="3" type="ORF">I5L79_15840</name>
</gene>
<evidence type="ECO:0000256" key="2">
    <source>
        <dbReference type="SAM" id="Phobius"/>
    </source>
</evidence>
<feature type="transmembrane region" description="Helical" evidence="2">
    <location>
        <begin position="245"/>
        <end position="264"/>
    </location>
</feature>
<feature type="transmembrane region" description="Helical" evidence="2">
    <location>
        <begin position="53"/>
        <end position="75"/>
    </location>
</feature>
<feature type="transmembrane region" description="Helical" evidence="2">
    <location>
        <begin position="21"/>
        <end position="41"/>
    </location>
</feature>
<dbReference type="Gene3D" id="1.10.390.10">
    <property type="entry name" value="Neutral Protease Domain 2"/>
    <property type="match status" value="1"/>
</dbReference>